<dbReference type="PROSITE" id="PS50011">
    <property type="entry name" value="PROTEIN_KINASE_DOM"/>
    <property type="match status" value="1"/>
</dbReference>
<keyword evidence="8" id="KW-0418">Kinase</keyword>
<evidence type="ECO:0000313" key="15">
    <source>
        <dbReference type="EMBL" id="EXJ89933.1"/>
    </source>
</evidence>
<evidence type="ECO:0000256" key="9">
    <source>
        <dbReference type="ARBA" id="ARBA00022840"/>
    </source>
</evidence>
<dbReference type="InterPro" id="IPR045269">
    <property type="entry name" value="Atg1-like"/>
</dbReference>
<evidence type="ECO:0000256" key="1">
    <source>
        <dbReference type="ARBA" id="ARBA00004623"/>
    </source>
</evidence>
<comment type="catalytic activity">
    <reaction evidence="13">
        <text>L-seryl-[protein] + ATP = O-phospho-L-seryl-[protein] + ADP + H(+)</text>
        <dbReference type="Rhea" id="RHEA:17989"/>
        <dbReference type="Rhea" id="RHEA-COMP:9863"/>
        <dbReference type="Rhea" id="RHEA-COMP:11604"/>
        <dbReference type="ChEBI" id="CHEBI:15378"/>
        <dbReference type="ChEBI" id="CHEBI:29999"/>
        <dbReference type="ChEBI" id="CHEBI:30616"/>
        <dbReference type="ChEBI" id="CHEBI:83421"/>
        <dbReference type="ChEBI" id="CHEBI:456216"/>
        <dbReference type="EC" id="2.7.11.1"/>
    </reaction>
</comment>
<evidence type="ECO:0000256" key="4">
    <source>
        <dbReference type="ARBA" id="ARBA00019599"/>
    </source>
</evidence>
<dbReference type="GO" id="GO:0005776">
    <property type="term" value="C:autophagosome"/>
    <property type="evidence" value="ECO:0007669"/>
    <property type="project" value="TreeGrafter"/>
</dbReference>
<protein>
    <recommendedName>
        <fullName evidence="3">Serine/threonine-protein kinase ATG1</fullName>
        <ecNumber evidence="2">2.7.11.1</ecNumber>
    </recommendedName>
    <alternativeName>
        <fullName evidence="11">Autophagy-related protein 1</fullName>
    </alternativeName>
    <alternativeName>
        <fullName evidence="4">Serine/threonine-protein kinase atg1</fullName>
    </alternativeName>
</protein>
<comment type="catalytic activity">
    <reaction evidence="12">
        <text>L-threonyl-[protein] + ATP = O-phospho-L-threonyl-[protein] + ADP + H(+)</text>
        <dbReference type="Rhea" id="RHEA:46608"/>
        <dbReference type="Rhea" id="RHEA-COMP:11060"/>
        <dbReference type="Rhea" id="RHEA-COMP:11605"/>
        <dbReference type="ChEBI" id="CHEBI:15378"/>
        <dbReference type="ChEBI" id="CHEBI:30013"/>
        <dbReference type="ChEBI" id="CHEBI:30616"/>
        <dbReference type="ChEBI" id="CHEBI:61977"/>
        <dbReference type="ChEBI" id="CHEBI:456216"/>
        <dbReference type="EC" id="2.7.11.1"/>
    </reaction>
</comment>
<dbReference type="HOGENOM" id="CLU_1111250_0_0_1"/>
<dbReference type="EC" id="2.7.11.1" evidence="2"/>
<evidence type="ECO:0000259" key="14">
    <source>
        <dbReference type="PROSITE" id="PS50011"/>
    </source>
</evidence>
<dbReference type="STRING" id="1182542.W9YBR5"/>
<keyword evidence="5" id="KW-0723">Serine/threonine-protein kinase</keyword>
<sequence length="250" mass="27854">MDRRENEQFSLDSNKWSKRTLKSSIGGFSQPAVNQIRTLQGLLAVIQLLQLKQFIGSQLYHEEFLGEGVSYKVFRCQLAVSRKVVALKQVKLPPPDADIDAFRTRVSCVLKDIEVMNHAPLASHPHIIDLLGYGWNRQGSIPFLVTEWARHETMRQLLQGTSLSARQKLKLCRHVALALLELHLCGIAHGDVKLDNVLIVRASRGEPDYVTLADDTVVIAKLADFGHSVLLNPGEVVNADASQKYRGTVA</sequence>
<keyword evidence="9" id="KW-0067">ATP-binding</keyword>
<keyword evidence="10" id="KW-0072">Autophagy</keyword>
<dbReference type="Proteomes" id="UP000019478">
    <property type="component" value="Unassembled WGS sequence"/>
</dbReference>
<reference evidence="15 16" key="1">
    <citation type="submission" date="2013-03" db="EMBL/GenBank/DDBJ databases">
        <title>The Genome Sequence of Capronia epimyces CBS 606.96.</title>
        <authorList>
            <consortium name="The Broad Institute Genomics Platform"/>
            <person name="Cuomo C."/>
            <person name="de Hoog S."/>
            <person name="Gorbushina A."/>
            <person name="Walker B."/>
            <person name="Young S.K."/>
            <person name="Zeng Q."/>
            <person name="Gargeya S."/>
            <person name="Fitzgerald M."/>
            <person name="Haas B."/>
            <person name="Abouelleil A."/>
            <person name="Allen A.W."/>
            <person name="Alvarado L."/>
            <person name="Arachchi H.M."/>
            <person name="Berlin A.M."/>
            <person name="Chapman S.B."/>
            <person name="Gainer-Dewar J."/>
            <person name="Goldberg J."/>
            <person name="Griggs A."/>
            <person name="Gujja S."/>
            <person name="Hansen M."/>
            <person name="Howarth C."/>
            <person name="Imamovic A."/>
            <person name="Ireland A."/>
            <person name="Larimer J."/>
            <person name="McCowan C."/>
            <person name="Murphy C."/>
            <person name="Pearson M."/>
            <person name="Poon T.W."/>
            <person name="Priest M."/>
            <person name="Roberts A."/>
            <person name="Saif S."/>
            <person name="Shea T."/>
            <person name="Sisk P."/>
            <person name="Sykes S."/>
            <person name="Wortman J."/>
            <person name="Nusbaum C."/>
            <person name="Birren B."/>
        </authorList>
    </citation>
    <scope>NUCLEOTIDE SEQUENCE [LARGE SCALE GENOMIC DNA]</scope>
    <source>
        <strain evidence="15 16">CBS 606.96</strain>
    </source>
</reference>
<evidence type="ECO:0000256" key="6">
    <source>
        <dbReference type="ARBA" id="ARBA00022679"/>
    </source>
</evidence>
<evidence type="ECO:0000256" key="8">
    <source>
        <dbReference type="ARBA" id="ARBA00022777"/>
    </source>
</evidence>
<dbReference type="PANTHER" id="PTHR24348">
    <property type="entry name" value="SERINE/THREONINE-PROTEIN KINASE UNC-51-RELATED"/>
    <property type="match status" value="1"/>
</dbReference>
<accession>W9YBR5</accession>
<comment type="subcellular location">
    <subcellularLocation>
        <location evidence="1">Preautophagosomal structure membrane</location>
        <topology evidence="1">Peripheral membrane protein</topology>
    </subcellularLocation>
</comment>
<proteinExistence type="predicted"/>
<dbReference type="OrthoDB" id="4062651at2759"/>
<dbReference type="CDD" id="cd00180">
    <property type="entry name" value="PKc"/>
    <property type="match status" value="1"/>
</dbReference>
<dbReference type="GO" id="GO:0005829">
    <property type="term" value="C:cytosol"/>
    <property type="evidence" value="ECO:0007669"/>
    <property type="project" value="TreeGrafter"/>
</dbReference>
<keyword evidence="16" id="KW-1185">Reference proteome</keyword>
<dbReference type="GO" id="GO:0004674">
    <property type="term" value="F:protein serine/threonine kinase activity"/>
    <property type="evidence" value="ECO:0007669"/>
    <property type="project" value="UniProtKB-KW"/>
</dbReference>
<evidence type="ECO:0000256" key="3">
    <source>
        <dbReference type="ARBA" id="ARBA00018572"/>
    </source>
</evidence>
<dbReference type="eggNOG" id="KOG4177">
    <property type="taxonomic scope" value="Eukaryota"/>
</dbReference>
<dbReference type="RefSeq" id="XP_007731330.1">
    <property type="nucleotide sequence ID" value="XM_007733140.1"/>
</dbReference>
<dbReference type="GO" id="GO:0010506">
    <property type="term" value="P:regulation of autophagy"/>
    <property type="evidence" value="ECO:0007669"/>
    <property type="project" value="InterPro"/>
</dbReference>
<evidence type="ECO:0000256" key="12">
    <source>
        <dbReference type="ARBA" id="ARBA00047899"/>
    </source>
</evidence>
<dbReference type="SUPFAM" id="SSF56112">
    <property type="entry name" value="Protein kinase-like (PK-like)"/>
    <property type="match status" value="1"/>
</dbReference>
<organism evidence="15 16">
    <name type="scientific">Capronia epimyces CBS 606.96</name>
    <dbReference type="NCBI Taxonomy" id="1182542"/>
    <lineage>
        <taxon>Eukaryota</taxon>
        <taxon>Fungi</taxon>
        <taxon>Dikarya</taxon>
        <taxon>Ascomycota</taxon>
        <taxon>Pezizomycotina</taxon>
        <taxon>Eurotiomycetes</taxon>
        <taxon>Chaetothyriomycetidae</taxon>
        <taxon>Chaetothyriales</taxon>
        <taxon>Herpotrichiellaceae</taxon>
        <taxon>Capronia</taxon>
    </lineage>
</organism>
<dbReference type="GO" id="GO:0005524">
    <property type="term" value="F:ATP binding"/>
    <property type="evidence" value="ECO:0007669"/>
    <property type="project" value="UniProtKB-KW"/>
</dbReference>
<evidence type="ECO:0000256" key="2">
    <source>
        <dbReference type="ARBA" id="ARBA00012513"/>
    </source>
</evidence>
<dbReference type="PANTHER" id="PTHR24348:SF22">
    <property type="entry name" value="NON-SPECIFIC SERINE_THREONINE PROTEIN KINASE"/>
    <property type="match status" value="1"/>
</dbReference>
<evidence type="ECO:0000256" key="13">
    <source>
        <dbReference type="ARBA" id="ARBA00048679"/>
    </source>
</evidence>
<dbReference type="InterPro" id="IPR008271">
    <property type="entry name" value="Ser/Thr_kinase_AS"/>
</dbReference>
<dbReference type="GeneID" id="19167130"/>
<dbReference type="EMBL" id="AMGY01000002">
    <property type="protein sequence ID" value="EXJ89933.1"/>
    <property type="molecule type" value="Genomic_DNA"/>
</dbReference>
<keyword evidence="7" id="KW-0547">Nucleotide-binding</keyword>
<dbReference type="SMART" id="SM00220">
    <property type="entry name" value="S_TKc"/>
    <property type="match status" value="1"/>
</dbReference>
<dbReference type="GO" id="GO:0000045">
    <property type="term" value="P:autophagosome assembly"/>
    <property type="evidence" value="ECO:0007669"/>
    <property type="project" value="TreeGrafter"/>
</dbReference>
<evidence type="ECO:0000256" key="5">
    <source>
        <dbReference type="ARBA" id="ARBA00022527"/>
    </source>
</evidence>
<evidence type="ECO:0000313" key="16">
    <source>
        <dbReference type="Proteomes" id="UP000019478"/>
    </source>
</evidence>
<evidence type="ECO:0000256" key="11">
    <source>
        <dbReference type="ARBA" id="ARBA00030237"/>
    </source>
</evidence>
<feature type="domain" description="Protein kinase" evidence="14">
    <location>
        <begin position="59"/>
        <end position="250"/>
    </location>
</feature>
<dbReference type="PROSITE" id="PS00108">
    <property type="entry name" value="PROTEIN_KINASE_ST"/>
    <property type="match status" value="1"/>
</dbReference>
<dbReference type="Pfam" id="PF00069">
    <property type="entry name" value="Pkinase"/>
    <property type="match status" value="1"/>
</dbReference>
<dbReference type="Gene3D" id="1.10.510.10">
    <property type="entry name" value="Transferase(Phosphotransferase) domain 1"/>
    <property type="match status" value="1"/>
</dbReference>
<dbReference type="InterPro" id="IPR000719">
    <property type="entry name" value="Prot_kinase_dom"/>
</dbReference>
<dbReference type="AlphaFoldDB" id="W9YBR5"/>
<comment type="caution">
    <text evidence="15">The sequence shown here is derived from an EMBL/GenBank/DDBJ whole genome shotgun (WGS) entry which is preliminary data.</text>
</comment>
<evidence type="ECO:0000256" key="10">
    <source>
        <dbReference type="ARBA" id="ARBA00023006"/>
    </source>
</evidence>
<name>W9YBR5_9EURO</name>
<dbReference type="InterPro" id="IPR011009">
    <property type="entry name" value="Kinase-like_dom_sf"/>
</dbReference>
<gene>
    <name evidence="15" type="ORF">A1O3_03000</name>
</gene>
<evidence type="ECO:0000256" key="7">
    <source>
        <dbReference type="ARBA" id="ARBA00022741"/>
    </source>
</evidence>
<dbReference type="GO" id="GO:0034045">
    <property type="term" value="C:phagophore assembly site membrane"/>
    <property type="evidence" value="ECO:0007669"/>
    <property type="project" value="UniProtKB-SubCell"/>
</dbReference>
<keyword evidence="6" id="KW-0808">Transferase</keyword>